<dbReference type="OMA" id="NDHYITK"/>
<evidence type="ECO:0000313" key="4">
    <source>
        <dbReference type="Proteomes" id="UP000053558"/>
    </source>
</evidence>
<dbReference type="RefSeq" id="XP_007765743.1">
    <property type="nucleotide sequence ID" value="XM_007767553.1"/>
</dbReference>
<dbReference type="InterPro" id="IPR051288">
    <property type="entry name" value="Serum_paraoxonase/arylesterase"/>
</dbReference>
<feature type="region of interest" description="Disordered" evidence="1">
    <location>
        <begin position="335"/>
        <end position="357"/>
    </location>
</feature>
<keyword evidence="4" id="KW-1185">Reference proteome</keyword>
<evidence type="ECO:0000256" key="2">
    <source>
        <dbReference type="SAM" id="SignalP"/>
    </source>
</evidence>
<organism evidence="3 4">
    <name type="scientific">Coniophora puteana (strain RWD-64-598)</name>
    <name type="common">Brown rot fungus</name>
    <dbReference type="NCBI Taxonomy" id="741705"/>
    <lineage>
        <taxon>Eukaryota</taxon>
        <taxon>Fungi</taxon>
        <taxon>Dikarya</taxon>
        <taxon>Basidiomycota</taxon>
        <taxon>Agaricomycotina</taxon>
        <taxon>Agaricomycetes</taxon>
        <taxon>Agaricomycetidae</taxon>
        <taxon>Boletales</taxon>
        <taxon>Coniophorineae</taxon>
        <taxon>Coniophoraceae</taxon>
        <taxon>Coniophora</taxon>
    </lineage>
</organism>
<dbReference type="EMBL" id="JH711575">
    <property type="protein sequence ID" value="EIW83883.1"/>
    <property type="molecule type" value="Genomic_DNA"/>
</dbReference>
<accession>A0A5M3MXJ6</accession>
<feature type="compositionally biased region" description="Low complexity" evidence="1">
    <location>
        <begin position="335"/>
        <end position="356"/>
    </location>
</feature>
<dbReference type="Proteomes" id="UP000053558">
    <property type="component" value="Unassembled WGS sequence"/>
</dbReference>
<dbReference type="Gene3D" id="2.120.10.30">
    <property type="entry name" value="TolB, C-terminal domain"/>
    <property type="match status" value="1"/>
</dbReference>
<protein>
    <submittedName>
        <fullName evidence="3">Calcium-dependent phosphotriesterase</fullName>
    </submittedName>
</protein>
<sequence length="446" mass="48264">MLVRHLSALTLALALLWYRSGRVLRANVLDIPPLPQGYFQGGDWQTHCSLVTDETQDELRYCEDITFWDYVDANGTQTDRHVLLGCDPNRKAWNTVMGPLRDPAPRGHLFLYPAWTGKPATSKPQKLKLVGYPPHHDFHPLGLEAAPSRGDGQPSNLFVVNHARDASTIEHFLLDPSRPDEARYVRTLRSRWLVAPNAIALTGPSSFYVSNDHLLTRRLPGPLGRVLPLLETVLGLPLGWVAHFTIDETTGSVLEHALSAPGIPFANGISLSPDGRTLAVASTSTAQLLFYTRDPSTNSLTHAHTVALPFLPDNIRYDDTGALLATGHPHFPSLAAVASSPSPSSSPPSDDATSPSWTVSLTHLPAMNLANPAAYAKRIYDSRAPLSASALVPAAPMAHDVETVFQSDGTSTNGIGMSSSSTALRDPMTHSVYVVGLYGEGMLICR</sequence>
<proteinExistence type="predicted"/>
<name>A0A5M3MXJ6_CONPW</name>
<evidence type="ECO:0000256" key="1">
    <source>
        <dbReference type="SAM" id="MobiDB-lite"/>
    </source>
</evidence>
<evidence type="ECO:0000313" key="3">
    <source>
        <dbReference type="EMBL" id="EIW83883.1"/>
    </source>
</evidence>
<reference evidence="4" key="1">
    <citation type="journal article" date="2012" name="Science">
        <title>The Paleozoic origin of enzymatic lignin decomposition reconstructed from 31 fungal genomes.</title>
        <authorList>
            <person name="Floudas D."/>
            <person name="Binder M."/>
            <person name="Riley R."/>
            <person name="Barry K."/>
            <person name="Blanchette R.A."/>
            <person name="Henrissat B."/>
            <person name="Martinez A.T."/>
            <person name="Otillar R."/>
            <person name="Spatafora J.W."/>
            <person name="Yadav J.S."/>
            <person name="Aerts A."/>
            <person name="Benoit I."/>
            <person name="Boyd A."/>
            <person name="Carlson A."/>
            <person name="Copeland A."/>
            <person name="Coutinho P.M."/>
            <person name="de Vries R.P."/>
            <person name="Ferreira P."/>
            <person name="Findley K."/>
            <person name="Foster B."/>
            <person name="Gaskell J."/>
            <person name="Glotzer D."/>
            <person name="Gorecki P."/>
            <person name="Heitman J."/>
            <person name="Hesse C."/>
            <person name="Hori C."/>
            <person name="Igarashi K."/>
            <person name="Jurgens J.A."/>
            <person name="Kallen N."/>
            <person name="Kersten P."/>
            <person name="Kohler A."/>
            <person name="Kuees U."/>
            <person name="Kumar T.K.A."/>
            <person name="Kuo A."/>
            <person name="LaButti K."/>
            <person name="Larrondo L.F."/>
            <person name="Lindquist E."/>
            <person name="Ling A."/>
            <person name="Lombard V."/>
            <person name="Lucas S."/>
            <person name="Lundell T."/>
            <person name="Martin R."/>
            <person name="McLaughlin D.J."/>
            <person name="Morgenstern I."/>
            <person name="Morin E."/>
            <person name="Murat C."/>
            <person name="Nagy L.G."/>
            <person name="Nolan M."/>
            <person name="Ohm R.A."/>
            <person name="Patyshakuliyeva A."/>
            <person name="Rokas A."/>
            <person name="Ruiz-Duenas F.J."/>
            <person name="Sabat G."/>
            <person name="Salamov A."/>
            <person name="Samejima M."/>
            <person name="Schmutz J."/>
            <person name="Slot J.C."/>
            <person name="St John F."/>
            <person name="Stenlid J."/>
            <person name="Sun H."/>
            <person name="Sun S."/>
            <person name="Syed K."/>
            <person name="Tsang A."/>
            <person name="Wiebenga A."/>
            <person name="Young D."/>
            <person name="Pisabarro A."/>
            <person name="Eastwood D.C."/>
            <person name="Martin F."/>
            <person name="Cullen D."/>
            <person name="Grigoriev I.V."/>
            <person name="Hibbett D.S."/>
        </authorList>
    </citation>
    <scope>NUCLEOTIDE SEQUENCE [LARGE SCALE GENOMIC DNA]</scope>
    <source>
        <strain evidence="4">RWD-64-598 SS2</strain>
    </source>
</reference>
<gene>
    <name evidence="3" type="ORF">CONPUDRAFT_163148</name>
</gene>
<dbReference type="KEGG" id="cput:CONPUDRAFT_163148"/>
<dbReference type="GeneID" id="19204870"/>
<dbReference type="AlphaFoldDB" id="A0A5M3MXJ6"/>
<comment type="caution">
    <text evidence="3">The sequence shown here is derived from an EMBL/GenBank/DDBJ whole genome shotgun (WGS) entry which is preliminary data.</text>
</comment>
<dbReference type="OrthoDB" id="5307922at2759"/>
<dbReference type="SUPFAM" id="SSF63829">
    <property type="entry name" value="Calcium-dependent phosphotriesterase"/>
    <property type="match status" value="1"/>
</dbReference>
<feature type="chain" id="PRO_5024323943" evidence="2">
    <location>
        <begin position="22"/>
        <end position="446"/>
    </location>
</feature>
<dbReference type="PANTHER" id="PTHR11799:SF30">
    <property type="entry name" value="SERUM PARAOXONASE_ARYLESTERASE 2"/>
    <property type="match status" value="1"/>
</dbReference>
<dbReference type="InterPro" id="IPR011042">
    <property type="entry name" value="6-blade_b-propeller_TolB-like"/>
</dbReference>
<keyword evidence="2" id="KW-0732">Signal</keyword>
<dbReference type="PANTHER" id="PTHR11799">
    <property type="entry name" value="PARAOXONASE"/>
    <property type="match status" value="1"/>
</dbReference>
<feature type="signal peptide" evidence="2">
    <location>
        <begin position="1"/>
        <end position="21"/>
    </location>
</feature>